<dbReference type="SMART" id="SM00935">
    <property type="entry name" value="OmpH"/>
    <property type="match status" value="1"/>
</dbReference>
<comment type="similarity">
    <text evidence="1">Belongs to the Skp family.</text>
</comment>
<evidence type="ECO:0000256" key="3">
    <source>
        <dbReference type="SAM" id="SignalP"/>
    </source>
</evidence>
<accession>A0ABN1IW97</accession>
<feature type="signal peptide" evidence="3">
    <location>
        <begin position="1"/>
        <end position="28"/>
    </location>
</feature>
<sequence length="183" mass="20560">MTHHVQPRNLIRALLLLWAIALAGVAGAQSPPPTRIGYVDMKRLLDNAPQVVAGRQKLEREFAARDTTLKADEKRAGELRARQTREAASLSRADADSLQREIDALDRSIKRSRDGLRADLKTRSDQELDRSWREINDAVVEFAREQSYDLIVPSPVVYASPKVDVTEQILERLRRQAAKGAAK</sequence>
<reference evidence="4 5" key="1">
    <citation type="journal article" date="2019" name="Int. J. Syst. Evol. Microbiol.">
        <title>The Global Catalogue of Microorganisms (GCM) 10K type strain sequencing project: providing services to taxonomists for standard genome sequencing and annotation.</title>
        <authorList>
            <consortium name="The Broad Institute Genomics Platform"/>
            <consortium name="The Broad Institute Genome Sequencing Center for Infectious Disease"/>
            <person name="Wu L."/>
            <person name="Ma J."/>
        </authorList>
    </citation>
    <scope>NUCLEOTIDE SEQUENCE [LARGE SCALE GENOMIC DNA]</scope>
    <source>
        <strain evidence="4 5">JCM 15421</strain>
    </source>
</reference>
<dbReference type="InterPro" id="IPR005632">
    <property type="entry name" value="Chaperone_Skp"/>
</dbReference>
<keyword evidence="2 3" id="KW-0732">Signal</keyword>
<evidence type="ECO:0000256" key="1">
    <source>
        <dbReference type="ARBA" id="ARBA00009091"/>
    </source>
</evidence>
<comment type="caution">
    <text evidence="4">The sequence shown here is derived from an EMBL/GenBank/DDBJ whole genome shotgun (WGS) entry which is preliminary data.</text>
</comment>
<name>A0ABN1IW97_9GAMM</name>
<feature type="chain" id="PRO_5045356737" evidence="3">
    <location>
        <begin position="29"/>
        <end position="183"/>
    </location>
</feature>
<dbReference type="InterPro" id="IPR024930">
    <property type="entry name" value="Skp_dom_sf"/>
</dbReference>
<dbReference type="RefSeq" id="WP_343793382.1">
    <property type="nucleotide sequence ID" value="NZ_BAAAEU010000025.1"/>
</dbReference>
<protein>
    <submittedName>
        <fullName evidence="4">OmpH family outer membrane protein</fullName>
    </submittedName>
</protein>
<organism evidence="4 5">
    <name type="scientific">Dokdonella soli</name>
    <dbReference type="NCBI Taxonomy" id="529810"/>
    <lineage>
        <taxon>Bacteria</taxon>
        <taxon>Pseudomonadati</taxon>
        <taxon>Pseudomonadota</taxon>
        <taxon>Gammaproteobacteria</taxon>
        <taxon>Lysobacterales</taxon>
        <taxon>Rhodanobacteraceae</taxon>
        <taxon>Dokdonella</taxon>
    </lineage>
</organism>
<dbReference type="EMBL" id="BAAAEU010000025">
    <property type="protein sequence ID" value="GAA0722700.1"/>
    <property type="molecule type" value="Genomic_DNA"/>
</dbReference>
<dbReference type="Proteomes" id="UP001501523">
    <property type="component" value="Unassembled WGS sequence"/>
</dbReference>
<dbReference type="SUPFAM" id="SSF111384">
    <property type="entry name" value="OmpH-like"/>
    <property type="match status" value="1"/>
</dbReference>
<dbReference type="Gene3D" id="3.30.910.20">
    <property type="entry name" value="Skp domain"/>
    <property type="match status" value="1"/>
</dbReference>
<dbReference type="Pfam" id="PF03938">
    <property type="entry name" value="OmpH"/>
    <property type="match status" value="1"/>
</dbReference>
<gene>
    <name evidence="4" type="ORF">GCM10009105_33990</name>
</gene>
<evidence type="ECO:0000313" key="5">
    <source>
        <dbReference type="Proteomes" id="UP001501523"/>
    </source>
</evidence>
<proteinExistence type="inferred from homology"/>
<dbReference type="PANTHER" id="PTHR35089">
    <property type="entry name" value="CHAPERONE PROTEIN SKP"/>
    <property type="match status" value="1"/>
</dbReference>
<keyword evidence="5" id="KW-1185">Reference proteome</keyword>
<evidence type="ECO:0000256" key="2">
    <source>
        <dbReference type="ARBA" id="ARBA00022729"/>
    </source>
</evidence>
<evidence type="ECO:0000313" key="4">
    <source>
        <dbReference type="EMBL" id="GAA0722700.1"/>
    </source>
</evidence>
<dbReference type="PANTHER" id="PTHR35089:SF1">
    <property type="entry name" value="CHAPERONE PROTEIN SKP"/>
    <property type="match status" value="1"/>
</dbReference>